<comment type="pathway">
    <text evidence="3">Carbohydrate biosynthesis; dTDP-L-rhamnose biosynthesis.</text>
</comment>
<dbReference type="Proteomes" id="UP000232412">
    <property type="component" value="Unassembled WGS sequence"/>
</dbReference>
<dbReference type="OrthoDB" id="2990at2157"/>
<evidence type="ECO:0000256" key="2">
    <source>
        <dbReference type="PIRSR" id="PIRSR600888-3"/>
    </source>
</evidence>
<dbReference type="GO" id="GO:0008830">
    <property type="term" value="F:dTDP-4-dehydrorhamnose 3,5-epimerase activity"/>
    <property type="evidence" value="ECO:0007669"/>
    <property type="project" value="UniProtKB-UniRule"/>
</dbReference>
<dbReference type="RefSeq" id="WP_101008936.1">
    <property type="nucleotide sequence ID" value="NZ_FRFC01000001.1"/>
</dbReference>
<dbReference type="Gene3D" id="2.60.120.10">
    <property type="entry name" value="Jelly Rolls"/>
    <property type="match status" value="1"/>
</dbReference>
<dbReference type="GO" id="GO:0019305">
    <property type="term" value="P:dTDP-rhamnose biosynthetic process"/>
    <property type="evidence" value="ECO:0007669"/>
    <property type="project" value="UniProtKB-UniRule"/>
</dbReference>
<dbReference type="InterPro" id="IPR000888">
    <property type="entry name" value="RmlC-like"/>
</dbReference>
<reference evidence="5" key="1">
    <citation type="submission" date="2016-12" db="EMBL/GenBank/DDBJ databases">
        <authorList>
            <person name="Herbold C."/>
        </authorList>
    </citation>
    <scope>NUCLEOTIDE SEQUENCE [LARGE SCALE GENOMIC DNA]</scope>
</reference>
<feature type="active site" description="Proton acceptor" evidence="1">
    <location>
        <position position="63"/>
    </location>
</feature>
<dbReference type="SUPFAM" id="SSF51182">
    <property type="entry name" value="RmlC-like cupins"/>
    <property type="match status" value="1"/>
</dbReference>
<feature type="site" description="Participates in a stacking interaction with the thymidine ring of dTDP-4-oxo-6-deoxyglucose" evidence="2">
    <location>
        <position position="139"/>
    </location>
</feature>
<dbReference type="CDD" id="cd00438">
    <property type="entry name" value="cupin_RmlC"/>
    <property type="match status" value="1"/>
</dbReference>
<dbReference type="AlphaFoldDB" id="A0A2H1EEP9"/>
<gene>
    <name evidence="4" type="primary">rmlC</name>
    <name evidence="4" type="ORF">NSIN_10187</name>
</gene>
<comment type="function">
    <text evidence="3">Catalyzes the epimerization of the C3' and C5'positions of dTDP-6-deoxy-D-xylo-4-hexulose, forming dTDP-6-deoxy-L-lyxo-4-hexulose.</text>
</comment>
<dbReference type="InterPro" id="IPR011051">
    <property type="entry name" value="RmlC_Cupin_sf"/>
</dbReference>
<keyword evidence="5" id="KW-1185">Reference proteome</keyword>
<evidence type="ECO:0000256" key="3">
    <source>
        <dbReference type="RuleBase" id="RU364069"/>
    </source>
</evidence>
<comment type="catalytic activity">
    <reaction evidence="3">
        <text>dTDP-4-dehydro-6-deoxy-alpha-D-glucose = dTDP-4-dehydro-beta-L-rhamnose</text>
        <dbReference type="Rhea" id="RHEA:16969"/>
        <dbReference type="ChEBI" id="CHEBI:57649"/>
        <dbReference type="ChEBI" id="CHEBI:62830"/>
        <dbReference type="EC" id="5.1.3.13"/>
    </reaction>
</comment>
<protein>
    <recommendedName>
        <fullName evidence="3">dTDP-4-dehydrorhamnose 3,5-epimerase</fullName>
        <ecNumber evidence="3">5.1.3.13</ecNumber>
    </recommendedName>
    <alternativeName>
        <fullName evidence="3">Thymidine diphospho-4-keto-rhamnose 3,5-epimerase</fullName>
    </alternativeName>
</protein>
<proteinExistence type="inferred from homology"/>
<name>A0A2H1EEP9_9ARCH</name>
<dbReference type="UniPathway" id="UPA00124"/>
<dbReference type="EMBL" id="FRFC01000001">
    <property type="protein sequence ID" value="SHO42815.1"/>
    <property type="molecule type" value="Genomic_DNA"/>
</dbReference>
<evidence type="ECO:0000313" key="4">
    <source>
        <dbReference type="EMBL" id="SHO42815.1"/>
    </source>
</evidence>
<comment type="similarity">
    <text evidence="3">Belongs to the dTDP-4-dehydrorhamnose 3,5-epimerase family.</text>
</comment>
<dbReference type="PANTHER" id="PTHR21047:SF2">
    <property type="entry name" value="THYMIDINE DIPHOSPHO-4-KETO-RHAMNOSE 3,5-EPIMERASE"/>
    <property type="match status" value="1"/>
</dbReference>
<organism evidence="4 5">
    <name type="scientific">Nitrosotalea sinensis</name>
    <dbReference type="NCBI Taxonomy" id="1499975"/>
    <lineage>
        <taxon>Archaea</taxon>
        <taxon>Nitrososphaerota</taxon>
        <taxon>Nitrososphaeria</taxon>
        <taxon>Nitrosotaleales</taxon>
        <taxon>Nitrosotaleaceae</taxon>
        <taxon>Nitrosotalea</taxon>
    </lineage>
</organism>
<keyword evidence="3 4" id="KW-0413">Isomerase</keyword>
<sequence>MPFKFTKLKIPDVILVEASSFEDERGYFMETFKESIFRSNGVNTRFVQDNYSHSTKGVLRGLHYQKNPKAQAKLVMAITGEILDVAVDIRKNSPTFGKWVSEILSDKNHKMLYVPEGFAHGFYVTSDKADVIYKVNTEYSPENERGILWNDPDVCIKWPTDKPVMIQKDLELPLLKNADNNFVHR</sequence>
<feature type="active site" description="Proton donor" evidence="1">
    <location>
        <position position="133"/>
    </location>
</feature>
<dbReference type="PANTHER" id="PTHR21047">
    <property type="entry name" value="DTDP-6-DEOXY-D-GLUCOSE-3,5 EPIMERASE"/>
    <property type="match status" value="1"/>
</dbReference>
<dbReference type="NCBIfam" id="TIGR01221">
    <property type="entry name" value="rmlC"/>
    <property type="match status" value="1"/>
</dbReference>
<evidence type="ECO:0000313" key="5">
    <source>
        <dbReference type="Proteomes" id="UP000232412"/>
    </source>
</evidence>
<dbReference type="GO" id="GO:0005829">
    <property type="term" value="C:cytosol"/>
    <property type="evidence" value="ECO:0007669"/>
    <property type="project" value="TreeGrafter"/>
</dbReference>
<dbReference type="InterPro" id="IPR014710">
    <property type="entry name" value="RmlC-like_jellyroll"/>
</dbReference>
<dbReference type="GO" id="GO:0000271">
    <property type="term" value="P:polysaccharide biosynthetic process"/>
    <property type="evidence" value="ECO:0007669"/>
    <property type="project" value="TreeGrafter"/>
</dbReference>
<accession>A0A2H1EEP9</accession>
<evidence type="ECO:0000256" key="1">
    <source>
        <dbReference type="PIRSR" id="PIRSR600888-1"/>
    </source>
</evidence>
<dbReference type="EC" id="5.1.3.13" evidence="3"/>
<dbReference type="Pfam" id="PF00908">
    <property type="entry name" value="dTDP_sugar_isom"/>
    <property type="match status" value="1"/>
</dbReference>
<comment type="subunit">
    <text evidence="3">Homodimer.</text>
</comment>